<feature type="region of interest" description="Disordered" evidence="2">
    <location>
        <begin position="250"/>
        <end position="291"/>
    </location>
</feature>
<dbReference type="AlphaFoldDB" id="A0A3R7N6U7"/>
<feature type="compositionally biased region" description="Polar residues" evidence="2">
    <location>
        <begin position="255"/>
        <end position="264"/>
    </location>
</feature>
<feature type="region of interest" description="Disordered" evidence="2">
    <location>
        <begin position="465"/>
        <end position="611"/>
    </location>
</feature>
<feature type="coiled-coil region" evidence="1">
    <location>
        <begin position="333"/>
        <end position="367"/>
    </location>
</feature>
<accession>A0A3R7N6U7</accession>
<protein>
    <submittedName>
        <fullName evidence="3">Uncharacterized protein</fullName>
    </submittedName>
</protein>
<dbReference type="GeneID" id="40319670"/>
<reference evidence="3 4" key="1">
    <citation type="journal article" date="2018" name="BMC Genomics">
        <title>Genomic comparison of Trypanosoma conorhini and Trypanosoma rangeli to Trypanosoma cruzi strains of high and low virulence.</title>
        <authorList>
            <person name="Bradwell K.R."/>
            <person name="Koparde V.N."/>
            <person name="Matveyev A.V."/>
            <person name="Serrano M.G."/>
            <person name="Alves J.M."/>
            <person name="Parikh H."/>
            <person name="Huang B."/>
            <person name="Lee V."/>
            <person name="Espinosa-Alvarez O."/>
            <person name="Ortiz P.A."/>
            <person name="Costa-Martins A.G."/>
            <person name="Teixeira M.M."/>
            <person name="Buck G.A."/>
        </authorList>
    </citation>
    <scope>NUCLEOTIDE SEQUENCE [LARGE SCALE GENOMIC DNA]</scope>
    <source>
        <strain evidence="3 4">025E</strain>
    </source>
</reference>
<name>A0A3R7N6U7_9TRYP</name>
<evidence type="ECO:0000313" key="4">
    <source>
        <dbReference type="Proteomes" id="UP000284403"/>
    </source>
</evidence>
<keyword evidence="1" id="KW-0175">Coiled coil</keyword>
<evidence type="ECO:0000313" key="3">
    <source>
        <dbReference type="EMBL" id="RNF13746.1"/>
    </source>
</evidence>
<gene>
    <name evidence="3" type="ORF">Tco025E_06059</name>
</gene>
<dbReference type="Proteomes" id="UP000284403">
    <property type="component" value="Unassembled WGS sequence"/>
</dbReference>
<feature type="compositionally biased region" description="Low complexity" evidence="2">
    <location>
        <begin position="492"/>
        <end position="503"/>
    </location>
</feature>
<feature type="compositionally biased region" description="Polar residues" evidence="2">
    <location>
        <begin position="594"/>
        <end position="603"/>
    </location>
</feature>
<feature type="region of interest" description="Disordered" evidence="2">
    <location>
        <begin position="1"/>
        <end position="25"/>
    </location>
</feature>
<feature type="compositionally biased region" description="Low complexity" evidence="2">
    <location>
        <begin position="522"/>
        <end position="538"/>
    </location>
</feature>
<dbReference type="RefSeq" id="XP_029226916.1">
    <property type="nucleotide sequence ID" value="XM_029372948.1"/>
</dbReference>
<evidence type="ECO:0000256" key="2">
    <source>
        <dbReference type="SAM" id="MobiDB-lite"/>
    </source>
</evidence>
<proteinExistence type="predicted"/>
<feature type="region of interest" description="Disordered" evidence="2">
    <location>
        <begin position="638"/>
        <end position="671"/>
    </location>
</feature>
<evidence type="ECO:0000256" key="1">
    <source>
        <dbReference type="SAM" id="Coils"/>
    </source>
</evidence>
<dbReference type="EMBL" id="MKKU01000392">
    <property type="protein sequence ID" value="RNF13746.1"/>
    <property type="molecule type" value="Genomic_DNA"/>
</dbReference>
<dbReference type="OrthoDB" id="253100at2759"/>
<comment type="caution">
    <text evidence="3">The sequence shown here is derived from an EMBL/GenBank/DDBJ whole genome shotgun (WGS) entry which is preliminary data.</text>
</comment>
<organism evidence="3 4">
    <name type="scientific">Trypanosoma conorhini</name>
    <dbReference type="NCBI Taxonomy" id="83891"/>
    <lineage>
        <taxon>Eukaryota</taxon>
        <taxon>Discoba</taxon>
        <taxon>Euglenozoa</taxon>
        <taxon>Kinetoplastea</taxon>
        <taxon>Metakinetoplastina</taxon>
        <taxon>Trypanosomatida</taxon>
        <taxon>Trypanosomatidae</taxon>
        <taxon>Trypanosoma</taxon>
    </lineage>
</organism>
<keyword evidence="4" id="KW-1185">Reference proteome</keyword>
<sequence>MEGPWNADRTPDPDTRGGGGSGGTKCKEVIAAEALSPSPSGPFSATAFNRICGRVQNSFSSGKSFQLPRWWDTGRSRFLKVKRDGATYAVLSGKTPYDVGYCFRVRRDEGQRKAFFTPVLASPAYVSGQAEMETLPDIVSLERTALRTAVKNIFAEAKHTVTSEELDKLVEEHAEEGLGYLTTLRALHPSVPLASTPQPSKQPPPIESDPAAALARNEVNSEDTFRPVGHPCPECRETMKEGSFQENEGIMRGTPQASCPLQTPQQQQQQRRRQLEDVSQGPKESTDSNGLCGITECMHGLLQEVKHLRQEFQTALMEKDYILNNNRYLQEGMETLLRERVDVSECVERLREEVAQLRERQVAVEEAFCEELSRSRREMPAEPAAGAGAQPVALEEVRESLNAQRESRRHVMQVLEKQQDLSRQMGNFAEALWASQEHTEKLLSTLERRDRQLVAMLAEATGLRQERRRLRENTSSLDGDGGAGNQGKTAGSEVSSQDSSQSESAHKAAAPHGAIPVKVDQAATGNSNNNTAGDAAAARKSFVHRHRQSPNLRAIHPVEWRHSRCPPASGDSPGGAESPPRLASARGLAGLPSQPRTRTTLHTSRPRSPYTALGYTNETFFHKHTPDRGVGLTILPCKRRQSSTGRGSRQRPSLKGRTEQLELHLLSQPPI</sequence>